<reference evidence="2 3" key="1">
    <citation type="submission" date="2020-08" db="EMBL/GenBank/DDBJ databases">
        <title>A Genomic Blueprint of the Chicken Gut Microbiome.</title>
        <authorList>
            <person name="Gilroy R."/>
            <person name="Ravi A."/>
            <person name="Getino M."/>
            <person name="Pursley I."/>
            <person name="Horton D.L."/>
            <person name="Alikhan N.-F."/>
            <person name="Baker D."/>
            <person name="Gharbi K."/>
            <person name="Hall N."/>
            <person name="Watson M."/>
            <person name="Adriaenssens E.M."/>
            <person name="Foster-Nyarko E."/>
            <person name="Jarju S."/>
            <person name="Secka A."/>
            <person name="Antonio M."/>
            <person name="Oren A."/>
            <person name="Chaudhuri R."/>
            <person name="La Ragione R.M."/>
            <person name="Hildebrand F."/>
            <person name="Pallen M.J."/>
        </authorList>
    </citation>
    <scope>NUCLEOTIDE SEQUENCE [LARGE SCALE GENOMIC DNA]</scope>
    <source>
        <strain evidence="2 3">Sa3CUN1</strain>
    </source>
</reference>
<gene>
    <name evidence="2" type="ORF">H9660_15210</name>
</gene>
<keyword evidence="1" id="KW-1133">Transmembrane helix</keyword>
<evidence type="ECO:0000256" key="1">
    <source>
        <dbReference type="SAM" id="Phobius"/>
    </source>
</evidence>
<evidence type="ECO:0000313" key="2">
    <source>
        <dbReference type="EMBL" id="MBD7916492.1"/>
    </source>
</evidence>
<accession>A0ABR8Q7T5</accession>
<proteinExistence type="predicted"/>
<keyword evidence="1" id="KW-0472">Membrane</keyword>
<dbReference type="Pfam" id="PF14286">
    <property type="entry name" value="DHHW"/>
    <property type="match status" value="1"/>
</dbReference>
<name>A0ABR8Q7T5_9CLOT</name>
<comment type="caution">
    <text evidence="2">The sequence shown here is derived from an EMBL/GenBank/DDBJ whole genome shotgun (WGS) entry which is preliminary data.</text>
</comment>
<keyword evidence="3" id="KW-1185">Reference proteome</keyword>
<keyword evidence="1" id="KW-0812">Transmembrane</keyword>
<dbReference type="Proteomes" id="UP000640335">
    <property type="component" value="Unassembled WGS sequence"/>
</dbReference>
<evidence type="ECO:0008006" key="4">
    <source>
        <dbReference type="Google" id="ProtNLM"/>
    </source>
</evidence>
<evidence type="ECO:0000313" key="3">
    <source>
        <dbReference type="Proteomes" id="UP000640335"/>
    </source>
</evidence>
<dbReference type="InterPro" id="IPR025945">
    <property type="entry name" value="DHHW"/>
</dbReference>
<protein>
    <recommendedName>
        <fullName evidence="4">DHHW protein</fullName>
    </recommendedName>
</protein>
<organism evidence="2 3">
    <name type="scientific">Clostridium gallinarum</name>
    <dbReference type="NCBI Taxonomy" id="2762246"/>
    <lineage>
        <taxon>Bacteria</taxon>
        <taxon>Bacillati</taxon>
        <taxon>Bacillota</taxon>
        <taxon>Clostridia</taxon>
        <taxon>Eubacteriales</taxon>
        <taxon>Clostridiaceae</taxon>
        <taxon>Clostridium</taxon>
    </lineage>
</organism>
<feature type="transmembrane region" description="Helical" evidence="1">
    <location>
        <begin position="12"/>
        <end position="30"/>
    </location>
</feature>
<dbReference type="EMBL" id="JACSQZ010000089">
    <property type="protein sequence ID" value="MBD7916492.1"/>
    <property type="molecule type" value="Genomic_DNA"/>
</dbReference>
<dbReference type="RefSeq" id="WP_191751234.1">
    <property type="nucleotide sequence ID" value="NZ_JACSQZ010000089.1"/>
</dbReference>
<sequence length="376" mass="44572">MKLKINNIKKYPFMILFIPTILTFTILDIFNKDNLFSEYENRSLAQKPKLYYSALIDGRFFDNYDRYINDQFIFRNSWINIKSFSENILGKEENNNIIYGDNDFLFDKFQEIDEENLNRNVDIIKEFISRYNSSFNLMIIPESFTIYKDLLPYGVNLIDEKSYINNIYSELSNLKNVKPIDIVDTLIENKERYIYYKTDHHWTSYGAYLAYLEYCSLNNINSIKINELKENKVPNFYGTYFSKSKKFNAKPDTINYYNIDNIDVYINGDRVGNINDNDKWSSSDKYSAFLRGNNAVTLIKNNNISNNSKVLIIKDSYANSFVQFIINNYSETYIVDLRSFSTNFNSFFESNNFDYVIIMYSLKNLSEDLNIAKLKY</sequence>